<evidence type="ECO:0000313" key="11">
    <source>
        <dbReference type="EMBL" id="EFU40903.1"/>
    </source>
</evidence>
<evidence type="ECO:0000256" key="6">
    <source>
        <dbReference type="ARBA" id="ARBA00034617"/>
    </source>
</evidence>
<dbReference type="Pfam" id="PF13361">
    <property type="entry name" value="UvrD_C"/>
    <property type="match status" value="1"/>
</dbReference>
<dbReference type="GO" id="GO:0043138">
    <property type="term" value="F:3'-5' DNA helicase activity"/>
    <property type="evidence" value="ECO:0007669"/>
    <property type="project" value="UniProtKB-EC"/>
</dbReference>
<evidence type="ECO:0000256" key="7">
    <source>
        <dbReference type="ARBA" id="ARBA00034808"/>
    </source>
</evidence>
<evidence type="ECO:0000256" key="2">
    <source>
        <dbReference type="ARBA" id="ARBA00022801"/>
    </source>
</evidence>
<evidence type="ECO:0000256" key="4">
    <source>
        <dbReference type="ARBA" id="ARBA00022840"/>
    </source>
</evidence>
<dbReference type="GO" id="GO:0003677">
    <property type="term" value="F:DNA binding"/>
    <property type="evidence" value="ECO:0007669"/>
    <property type="project" value="InterPro"/>
</dbReference>
<dbReference type="Gene3D" id="3.40.50.300">
    <property type="entry name" value="P-loop containing nucleotide triphosphate hydrolases"/>
    <property type="match status" value="2"/>
</dbReference>
<feature type="binding site" evidence="9">
    <location>
        <begin position="21"/>
        <end position="28"/>
    </location>
    <ligand>
        <name>ATP</name>
        <dbReference type="ChEBI" id="CHEBI:30616"/>
    </ligand>
</feature>
<dbReference type="GO" id="GO:0000725">
    <property type="term" value="P:recombinational repair"/>
    <property type="evidence" value="ECO:0007669"/>
    <property type="project" value="TreeGrafter"/>
</dbReference>
<dbReference type="Pfam" id="PF00580">
    <property type="entry name" value="UvrD-helicase"/>
    <property type="match status" value="2"/>
</dbReference>
<sequence length="543" mass="61942">MNPTPEQKEIIDYTGHIVVIANPGSGKTFTISQKIISILGELEFYQGVIAISYTNKASRELEKRCLGNGADRKSSFFGTMDKFYITEIVFSFGRHIFGTPKKELEIIDVKNEFFKAFTGFEDLESENAEKDIDAWINNNFASLVKLYVEGYVLLESISKLALYIIDNCISCRKYLKARYKYVFIDEYQDSGSDQHDVFIKLKDLGIISVAVGDTNQSIFGFSKKSSEFLVRLAQNADFKLFHLTKNRRCHPSIINYASKLISKGFTDYISSNETRIFSKSINGGEKETAEWLNAVIPKVITHFGVESRNEIGILVRNSRTGKMLQKNLTLENKFFGSTPFDGNRSLWGSIFESILNFIYDDSLTKYELVGNYLDIELQAGKAREFMRLLSAVECYKDNILEMQKSSPIFIKIARIIYPQAENITAVTTLNIVLNSPELLEFFKPADKNQIQIMSLHKSKGLEFEVVFHLDLHRYVLPKEFNGEYPEAIQDLNLHYVGITRAKKCCVLCTSTVRVNGKGETKTGDPSIFLQLNRLYPLRSPFMY</sequence>
<dbReference type="PROSITE" id="PS51198">
    <property type="entry name" value="UVRD_HELICASE_ATP_BIND"/>
    <property type="match status" value="1"/>
</dbReference>
<dbReference type="RefSeq" id="WP_006210572.1">
    <property type="nucleotide sequence ID" value="NZ_ADHJ01000025.1"/>
</dbReference>
<keyword evidence="3 9" id="KW-0347">Helicase</keyword>
<dbReference type="EC" id="5.6.2.4" evidence="7"/>
<organism evidence="11 12">
    <name type="scientific">Paenibacillus vortex V453</name>
    <dbReference type="NCBI Taxonomy" id="715225"/>
    <lineage>
        <taxon>Bacteria</taxon>
        <taxon>Bacillati</taxon>
        <taxon>Bacillota</taxon>
        <taxon>Bacilli</taxon>
        <taxon>Bacillales</taxon>
        <taxon>Paenibacillaceae</taxon>
        <taxon>Paenibacillus</taxon>
    </lineage>
</organism>
<dbReference type="GO" id="GO:0005524">
    <property type="term" value="F:ATP binding"/>
    <property type="evidence" value="ECO:0007669"/>
    <property type="project" value="UniProtKB-UniRule"/>
</dbReference>
<dbReference type="InterPro" id="IPR014017">
    <property type="entry name" value="DNA_helicase_UvrD-like_C"/>
</dbReference>
<name>A0A2R9SU88_9BACL</name>
<dbReference type="SUPFAM" id="SSF52540">
    <property type="entry name" value="P-loop containing nucleoside triphosphate hydrolases"/>
    <property type="match status" value="1"/>
</dbReference>
<accession>A0A2R9SU88</accession>
<dbReference type="InterPro" id="IPR014016">
    <property type="entry name" value="UvrD-like_ATP-bd"/>
</dbReference>
<proteinExistence type="predicted"/>
<keyword evidence="4 9" id="KW-0067">ATP-binding</keyword>
<evidence type="ECO:0000256" key="8">
    <source>
        <dbReference type="ARBA" id="ARBA00048988"/>
    </source>
</evidence>
<evidence type="ECO:0000256" key="3">
    <source>
        <dbReference type="ARBA" id="ARBA00022806"/>
    </source>
</evidence>
<reference evidence="11 12" key="1">
    <citation type="journal article" date="2010" name="BMC Genomics">
        <title>Genome sequence of the pattern forming Paenibacillus vortex bacterium reveals potential for thriving in complex environments.</title>
        <authorList>
            <person name="Sirota-Madi A."/>
            <person name="Olender T."/>
            <person name="Helman Y."/>
            <person name="Ingham C."/>
            <person name="Brainis I."/>
            <person name="Roth D."/>
            <person name="Hagi E."/>
            <person name="Brodsky L."/>
            <person name="Leshkowitz D."/>
            <person name="Galatenko V."/>
            <person name="Nikolaev V."/>
            <person name="Mugasimangalam R.C."/>
            <person name="Bransburg-Zabary S."/>
            <person name="Gutnick D.L."/>
            <person name="Lancet D."/>
            <person name="Ben-Jacob E."/>
        </authorList>
    </citation>
    <scope>NUCLEOTIDE SEQUENCE [LARGE SCALE GENOMIC DNA]</scope>
    <source>
        <strain evidence="11 12">V453</strain>
    </source>
</reference>
<evidence type="ECO:0000259" key="10">
    <source>
        <dbReference type="PROSITE" id="PS51198"/>
    </source>
</evidence>
<dbReference type="PANTHER" id="PTHR11070">
    <property type="entry name" value="UVRD / RECB / PCRA DNA HELICASE FAMILY MEMBER"/>
    <property type="match status" value="1"/>
</dbReference>
<keyword evidence="1 9" id="KW-0547">Nucleotide-binding</keyword>
<dbReference type="PANTHER" id="PTHR11070:SF67">
    <property type="entry name" value="DNA 3'-5' HELICASE"/>
    <property type="match status" value="1"/>
</dbReference>
<comment type="catalytic activity">
    <reaction evidence="8">
        <text>ATP + H2O = ADP + phosphate + H(+)</text>
        <dbReference type="Rhea" id="RHEA:13065"/>
        <dbReference type="ChEBI" id="CHEBI:15377"/>
        <dbReference type="ChEBI" id="CHEBI:15378"/>
        <dbReference type="ChEBI" id="CHEBI:30616"/>
        <dbReference type="ChEBI" id="CHEBI:43474"/>
        <dbReference type="ChEBI" id="CHEBI:456216"/>
        <dbReference type="EC" id="5.6.2.4"/>
    </reaction>
</comment>
<dbReference type="Proteomes" id="UP000003094">
    <property type="component" value="Unassembled WGS sequence"/>
</dbReference>
<keyword evidence="5" id="KW-0413">Isomerase</keyword>
<evidence type="ECO:0000256" key="1">
    <source>
        <dbReference type="ARBA" id="ARBA00022741"/>
    </source>
</evidence>
<feature type="domain" description="UvrD-like helicase ATP-binding" evidence="10">
    <location>
        <begin position="1"/>
        <end position="250"/>
    </location>
</feature>
<comment type="caution">
    <text evidence="11">The sequence shown here is derived from an EMBL/GenBank/DDBJ whole genome shotgun (WGS) entry which is preliminary data.</text>
</comment>
<protein>
    <recommendedName>
        <fullName evidence="7">DNA 3'-5' helicase</fullName>
        <ecNumber evidence="7">5.6.2.4</ecNumber>
    </recommendedName>
</protein>
<dbReference type="GO" id="GO:0005829">
    <property type="term" value="C:cytosol"/>
    <property type="evidence" value="ECO:0007669"/>
    <property type="project" value="TreeGrafter"/>
</dbReference>
<dbReference type="GO" id="GO:0016887">
    <property type="term" value="F:ATP hydrolysis activity"/>
    <property type="evidence" value="ECO:0007669"/>
    <property type="project" value="RHEA"/>
</dbReference>
<dbReference type="InterPro" id="IPR000212">
    <property type="entry name" value="DNA_helicase_UvrD/REP"/>
</dbReference>
<dbReference type="EMBL" id="ADHJ01000025">
    <property type="protein sequence ID" value="EFU40903.1"/>
    <property type="molecule type" value="Genomic_DNA"/>
</dbReference>
<dbReference type="InterPro" id="IPR027417">
    <property type="entry name" value="P-loop_NTPase"/>
</dbReference>
<comment type="catalytic activity">
    <reaction evidence="6">
        <text>Couples ATP hydrolysis with the unwinding of duplex DNA by translocating in the 3'-5' direction.</text>
        <dbReference type="EC" id="5.6.2.4"/>
    </reaction>
</comment>
<keyword evidence="2 9" id="KW-0378">Hydrolase</keyword>
<evidence type="ECO:0000313" key="12">
    <source>
        <dbReference type="Proteomes" id="UP000003094"/>
    </source>
</evidence>
<evidence type="ECO:0000256" key="5">
    <source>
        <dbReference type="ARBA" id="ARBA00023235"/>
    </source>
</evidence>
<gene>
    <name evidence="11" type="ORF">PVOR_18694</name>
</gene>
<keyword evidence="12" id="KW-1185">Reference proteome</keyword>
<dbReference type="KEGG" id="pvo:PVOR_18694"/>
<dbReference type="AlphaFoldDB" id="A0A2R9SU88"/>
<evidence type="ECO:0000256" key="9">
    <source>
        <dbReference type="PROSITE-ProRule" id="PRU00560"/>
    </source>
</evidence>